<organism evidence="1 2">
    <name type="scientific">Agaribacter flavus</name>
    <dbReference type="NCBI Taxonomy" id="1902781"/>
    <lineage>
        <taxon>Bacteria</taxon>
        <taxon>Pseudomonadati</taxon>
        <taxon>Pseudomonadota</taxon>
        <taxon>Gammaproteobacteria</taxon>
        <taxon>Alteromonadales</taxon>
        <taxon>Alteromonadaceae</taxon>
        <taxon>Agaribacter</taxon>
    </lineage>
</organism>
<reference evidence="2" key="1">
    <citation type="journal article" date="2019" name="Int. J. Syst. Evol. Microbiol.">
        <title>The Global Catalogue of Microorganisms (GCM) 10K type strain sequencing project: providing services to taxonomists for standard genome sequencing and annotation.</title>
        <authorList>
            <consortium name="The Broad Institute Genomics Platform"/>
            <consortium name="The Broad Institute Genome Sequencing Center for Infectious Disease"/>
            <person name="Wu L."/>
            <person name="Ma J."/>
        </authorList>
    </citation>
    <scope>NUCLEOTIDE SEQUENCE [LARGE SCALE GENOMIC DNA]</scope>
    <source>
        <strain evidence="2">KCTC 52473</strain>
    </source>
</reference>
<sequence length="90" mass="9991">MYQVNFCDEALHKAIEPVDKVFAPDNESSCAYCGEAAFIQCESVLTKNVLTANTIAAQLNITVENRRFKEYLPEFISLLSIKALASVLAF</sequence>
<accession>A0ABV7FRK0</accession>
<evidence type="ECO:0000313" key="2">
    <source>
        <dbReference type="Proteomes" id="UP001595478"/>
    </source>
</evidence>
<dbReference type="EMBL" id="JBHRSW010000043">
    <property type="protein sequence ID" value="MFC3122969.1"/>
    <property type="molecule type" value="Genomic_DNA"/>
</dbReference>
<evidence type="ECO:0000313" key="1">
    <source>
        <dbReference type="EMBL" id="MFC3122969.1"/>
    </source>
</evidence>
<dbReference type="Proteomes" id="UP001595478">
    <property type="component" value="Unassembled WGS sequence"/>
</dbReference>
<name>A0ABV7FRK0_9ALTE</name>
<proteinExistence type="predicted"/>
<protein>
    <submittedName>
        <fullName evidence="1">Uncharacterized protein</fullName>
    </submittedName>
</protein>
<gene>
    <name evidence="1" type="ORF">ACFOHL_15195</name>
</gene>
<comment type="caution">
    <text evidence="1">The sequence shown here is derived from an EMBL/GenBank/DDBJ whole genome shotgun (WGS) entry which is preliminary data.</text>
</comment>
<keyword evidence="2" id="KW-1185">Reference proteome</keyword>
<dbReference type="RefSeq" id="WP_376921095.1">
    <property type="nucleotide sequence ID" value="NZ_JBHRSW010000043.1"/>
</dbReference>